<proteinExistence type="predicted"/>
<dbReference type="Proteomes" id="UP000729402">
    <property type="component" value="Unassembled WGS sequence"/>
</dbReference>
<comment type="caution">
    <text evidence="1">The sequence shown here is derived from an EMBL/GenBank/DDBJ whole genome shotgun (WGS) entry which is preliminary data.</text>
</comment>
<reference evidence="1" key="2">
    <citation type="submission" date="2021-02" db="EMBL/GenBank/DDBJ databases">
        <authorList>
            <person name="Kimball J.A."/>
            <person name="Haas M.W."/>
            <person name="Macchietto M."/>
            <person name="Kono T."/>
            <person name="Duquette J."/>
            <person name="Shao M."/>
        </authorList>
    </citation>
    <scope>NUCLEOTIDE SEQUENCE</scope>
    <source>
        <tissue evidence="1">Fresh leaf tissue</tissue>
    </source>
</reference>
<gene>
    <name evidence="1" type="ORF">GUJ93_ZPchr0008g13233</name>
</gene>
<evidence type="ECO:0000313" key="1">
    <source>
        <dbReference type="EMBL" id="KAG8048123.1"/>
    </source>
</evidence>
<evidence type="ECO:0000313" key="2">
    <source>
        <dbReference type="Proteomes" id="UP000729402"/>
    </source>
</evidence>
<keyword evidence="2" id="KW-1185">Reference proteome</keyword>
<sequence>MVFLGRNCLLDNPTEKEALILIESLLAKESKMHCSVAYSSMTLEWASSSESSECADESDMQTTASWAGVVDMANTKLRKTSKGLWGAELPDLHGKDRLEAPEPKSSWIAGSSRRGSWHRFRGEICRGGCYDLGFGGWRLGIIYHRLGDLCFRLARLESIWREVEGRFRGRSTGSGRRESPAAGSLWALVSRG</sequence>
<organism evidence="1 2">
    <name type="scientific">Zizania palustris</name>
    <name type="common">Northern wild rice</name>
    <dbReference type="NCBI Taxonomy" id="103762"/>
    <lineage>
        <taxon>Eukaryota</taxon>
        <taxon>Viridiplantae</taxon>
        <taxon>Streptophyta</taxon>
        <taxon>Embryophyta</taxon>
        <taxon>Tracheophyta</taxon>
        <taxon>Spermatophyta</taxon>
        <taxon>Magnoliopsida</taxon>
        <taxon>Liliopsida</taxon>
        <taxon>Poales</taxon>
        <taxon>Poaceae</taxon>
        <taxon>BOP clade</taxon>
        <taxon>Oryzoideae</taxon>
        <taxon>Oryzeae</taxon>
        <taxon>Zizaniinae</taxon>
        <taxon>Zizania</taxon>
    </lineage>
</organism>
<protein>
    <submittedName>
        <fullName evidence="1">Uncharacterized protein</fullName>
    </submittedName>
</protein>
<dbReference type="EMBL" id="JAAALK010000290">
    <property type="protein sequence ID" value="KAG8048123.1"/>
    <property type="molecule type" value="Genomic_DNA"/>
</dbReference>
<reference evidence="1" key="1">
    <citation type="journal article" date="2021" name="bioRxiv">
        <title>Whole Genome Assembly and Annotation of Northern Wild Rice, Zizania palustris L., Supports a Whole Genome Duplication in the Zizania Genus.</title>
        <authorList>
            <person name="Haas M."/>
            <person name="Kono T."/>
            <person name="Macchietto M."/>
            <person name="Millas R."/>
            <person name="McGilp L."/>
            <person name="Shao M."/>
            <person name="Duquette J."/>
            <person name="Hirsch C.N."/>
            <person name="Kimball J."/>
        </authorList>
    </citation>
    <scope>NUCLEOTIDE SEQUENCE</scope>
    <source>
        <tissue evidence="1">Fresh leaf tissue</tissue>
    </source>
</reference>
<name>A0A8J5VHZ9_ZIZPA</name>
<accession>A0A8J5VHZ9</accession>
<dbReference type="AlphaFoldDB" id="A0A8J5VHZ9"/>